<evidence type="ECO:0000259" key="5">
    <source>
        <dbReference type="Pfam" id="PF04824"/>
    </source>
</evidence>
<evidence type="ECO:0000259" key="6">
    <source>
        <dbReference type="Pfam" id="PF04825"/>
    </source>
</evidence>
<feature type="region of interest" description="Disordered" evidence="4">
    <location>
        <begin position="239"/>
        <end position="296"/>
    </location>
</feature>
<dbReference type="SUPFAM" id="SSF46785">
    <property type="entry name" value="Winged helix' DNA-binding domain"/>
    <property type="match status" value="1"/>
</dbReference>
<comment type="caution">
    <text evidence="7">The sequence shown here is derived from an EMBL/GenBank/DDBJ whole genome shotgun (WGS) entry which is preliminary data.</text>
</comment>
<dbReference type="InterPro" id="IPR006910">
    <property type="entry name" value="Rad21_Rec8_N"/>
</dbReference>
<feature type="domain" description="Rad21/Rec8-like protein N-terminal" evidence="6">
    <location>
        <begin position="1"/>
        <end position="98"/>
    </location>
</feature>
<dbReference type="Proteomes" id="UP000075714">
    <property type="component" value="Unassembled WGS sequence"/>
</dbReference>
<evidence type="ECO:0000256" key="2">
    <source>
        <dbReference type="ARBA" id="ARBA00009870"/>
    </source>
</evidence>
<name>A0A150G798_GONPE</name>
<evidence type="ECO:0000256" key="1">
    <source>
        <dbReference type="ARBA" id="ARBA00004123"/>
    </source>
</evidence>
<keyword evidence="8" id="KW-1185">Reference proteome</keyword>
<dbReference type="PANTHER" id="PTHR12585:SF69">
    <property type="entry name" value="FI11703P"/>
    <property type="match status" value="1"/>
</dbReference>
<organism evidence="7 8">
    <name type="scientific">Gonium pectorale</name>
    <name type="common">Green alga</name>
    <dbReference type="NCBI Taxonomy" id="33097"/>
    <lineage>
        <taxon>Eukaryota</taxon>
        <taxon>Viridiplantae</taxon>
        <taxon>Chlorophyta</taxon>
        <taxon>core chlorophytes</taxon>
        <taxon>Chlorophyceae</taxon>
        <taxon>CS clade</taxon>
        <taxon>Chlamydomonadales</taxon>
        <taxon>Volvocaceae</taxon>
        <taxon>Gonium</taxon>
    </lineage>
</organism>
<dbReference type="GO" id="GO:0007062">
    <property type="term" value="P:sister chromatid cohesion"/>
    <property type="evidence" value="ECO:0007669"/>
    <property type="project" value="InterPro"/>
</dbReference>
<proteinExistence type="inferred from homology"/>
<feature type="compositionally biased region" description="Low complexity" evidence="4">
    <location>
        <begin position="741"/>
        <end position="752"/>
    </location>
</feature>
<evidence type="ECO:0000256" key="4">
    <source>
        <dbReference type="SAM" id="MobiDB-lite"/>
    </source>
</evidence>
<feature type="region of interest" description="Disordered" evidence="4">
    <location>
        <begin position="601"/>
        <end position="626"/>
    </location>
</feature>
<feature type="region of interest" description="Disordered" evidence="4">
    <location>
        <begin position="741"/>
        <end position="787"/>
    </location>
</feature>
<dbReference type="AlphaFoldDB" id="A0A150G798"/>
<accession>A0A150G798</accession>
<dbReference type="Pfam" id="PF04825">
    <property type="entry name" value="Rad21_Rec8_N"/>
    <property type="match status" value="1"/>
</dbReference>
<feature type="region of interest" description="Disordered" evidence="4">
    <location>
        <begin position="1118"/>
        <end position="1141"/>
    </location>
</feature>
<gene>
    <name evidence="7" type="ORF">GPECTOR_51g700</name>
</gene>
<dbReference type="EMBL" id="LSYV01000052">
    <property type="protein sequence ID" value="KXZ45714.1"/>
    <property type="molecule type" value="Genomic_DNA"/>
</dbReference>
<dbReference type="GO" id="GO:0005634">
    <property type="term" value="C:nucleus"/>
    <property type="evidence" value="ECO:0007669"/>
    <property type="project" value="UniProtKB-SubCell"/>
</dbReference>
<evidence type="ECO:0000313" key="8">
    <source>
        <dbReference type="Proteomes" id="UP000075714"/>
    </source>
</evidence>
<dbReference type="PANTHER" id="PTHR12585">
    <property type="entry name" value="SCC1 / RAD21 FAMILY MEMBER"/>
    <property type="match status" value="1"/>
</dbReference>
<dbReference type="InterPro" id="IPR036390">
    <property type="entry name" value="WH_DNA-bd_sf"/>
</dbReference>
<dbReference type="OrthoDB" id="10071381at2759"/>
<reference evidence="8" key="1">
    <citation type="journal article" date="2016" name="Nat. Commun.">
        <title>The Gonium pectorale genome demonstrates co-option of cell cycle regulation during the evolution of multicellularity.</title>
        <authorList>
            <person name="Hanschen E.R."/>
            <person name="Marriage T.N."/>
            <person name="Ferris P.J."/>
            <person name="Hamaji T."/>
            <person name="Toyoda A."/>
            <person name="Fujiyama A."/>
            <person name="Neme R."/>
            <person name="Noguchi H."/>
            <person name="Minakuchi Y."/>
            <person name="Suzuki M."/>
            <person name="Kawai-Toyooka H."/>
            <person name="Smith D.R."/>
            <person name="Sparks H."/>
            <person name="Anderson J."/>
            <person name="Bakaric R."/>
            <person name="Luria V."/>
            <person name="Karger A."/>
            <person name="Kirschner M.W."/>
            <person name="Durand P.M."/>
            <person name="Michod R.E."/>
            <person name="Nozaki H."/>
            <person name="Olson B.J."/>
        </authorList>
    </citation>
    <scope>NUCLEOTIDE SEQUENCE [LARGE SCALE GENOMIC DNA]</scope>
    <source>
        <strain evidence="8">NIES-2863</strain>
    </source>
</reference>
<feature type="domain" description="Rad21/Rec8-like protein C-terminal eukaryotic" evidence="5">
    <location>
        <begin position="1081"/>
        <end position="1117"/>
    </location>
</feature>
<dbReference type="InterPro" id="IPR006909">
    <property type="entry name" value="Rad21/Rec8_C_eu"/>
</dbReference>
<sequence length="1162" mass="113942">MFYSTQILARKGPLGLVWMAAHMDRGLKRSQVHEASIPGTVDVLLSPDAPLALRLSGQLLLGVCRIYSRKVSYLLQDCQDALVKIRLAFRPEQLAALSKAAAAAAAAGAGGAPHTLPLDSITLPDGLDELQLLAGDSFDLHSLEPAMALEAVMADLQTGYSLGLLFAPSGEFSFGDGAGEAVEMEVFEDAGAPFPFDLAEEEIEIERLRAATPATAAAAGAADLAALLGSGIGGTSGSRRGIGAELGDAEDEGQGSPSSGFALGDRSRERESAGLAAASVDRRRSTAAGGAGPVRGAALGELLPDLGNMDLRGANGALDLDLDFDLGDEPGEAVGDAMAAGTPGVSVAGGSGHTAGSTRAGADAVAGGAALSARRRVGQAMPPPDFTQEELRAAAEAIARAADADPYDLPADQELDLGQSTSIPTSHLREWLQDRTEVMDASRAPGHSAAMTDATSTGAAGARWPKRRRTAGPAGAAAAAGVAFALISDVGILCAAGSAALGGWDLAGQMAPQYALQLGSAAAAAAGGGVGGIALAAAEAAVLNGPAPGSALRGASPFGSWGAAVRGAPGLAGAGTPAAAAWQQGATSTPAGAVTTTVDENANFGQDDGIPGDDGTGGSQQLTGSPGRHELVAEDVEGDAASQPTDSMHAVSGGAMAVGCGGVAGPPSSAMTASHARAAAAAAATSMGAATGATLGSRSISTSEFDSDKENRGYPLPAVAAAGAAGAAVQPLRPRQLGPLAARGRAATQAAAGKGGKEALDDGLGGSDHDAMDVDAAGPAGAEAGMVGPDVASAEDHASAQDDGELGVDYAVMDVDDVYAEAQAAVPPTPRSPAKAHSGAHHWQEGDEQDDRGEGATGGSAGASQGTPGLARRFASASRGPGAAGSVPPPSGRPGFSPAPGTESGSRFWGGGSGATGGSAGTRSGGVGDGDLPLSTSGATTTFGSAGDCAVLLKRTWDALGAVAKATAAAAALGGASQEDALQPTQLWDAANPLHDKLAAATAAAAAVAGSQLYAHASQLPTQLREAVADAAAAGGLGALGGEDGTQSRAHADTQEAAAAGSTGADGAAAVPLAAEAGPGASVSLASLTQGMPRIGAARCFYDMLVLKSRQLVDLRQPPAAQPREAVPAPPSQAAPGPMIPDIRVTLTRSGLDASRQLLKSQ</sequence>
<feature type="region of interest" description="Disordered" evidence="4">
    <location>
        <begin position="446"/>
        <end position="466"/>
    </location>
</feature>
<dbReference type="GO" id="GO:0008278">
    <property type="term" value="C:cohesin complex"/>
    <property type="evidence" value="ECO:0007669"/>
    <property type="project" value="InterPro"/>
</dbReference>
<feature type="compositionally biased region" description="Low complexity" evidence="4">
    <location>
        <begin position="862"/>
        <end position="886"/>
    </location>
</feature>
<evidence type="ECO:0008006" key="9">
    <source>
        <dbReference type="Google" id="ProtNLM"/>
    </source>
</evidence>
<evidence type="ECO:0000256" key="3">
    <source>
        <dbReference type="ARBA" id="ARBA00023242"/>
    </source>
</evidence>
<dbReference type="GO" id="GO:1990414">
    <property type="term" value="P:replication-born double-strand break repair via sister chromatid exchange"/>
    <property type="evidence" value="ECO:0007669"/>
    <property type="project" value="TreeGrafter"/>
</dbReference>
<dbReference type="Pfam" id="PF04824">
    <property type="entry name" value="Rad21_Rec8"/>
    <property type="match status" value="1"/>
</dbReference>
<dbReference type="InterPro" id="IPR039781">
    <property type="entry name" value="Rad21/Rec8-like"/>
</dbReference>
<feature type="region of interest" description="Disordered" evidence="4">
    <location>
        <begin position="1040"/>
        <end position="1063"/>
    </location>
</feature>
<feature type="compositionally biased region" description="Gly residues" evidence="4">
    <location>
        <begin position="908"/>
        <end position="929"/>
    </location>
</feature>
<comment type="subcellular location">
    <subcellularLocation>
        <location evidence="1">Nucleus</location>
    </subcellularLocation>
</comment>
<comment type="similarity">
    <text evidence="2">Belongs to the rad21 family.</text>
</comment>
<dbReference type="STRING" id="33097.A0A150G798"/>
<evidence type="ECO:0000313" key="7">
    <source>
        <dbReference type="EMBL" id="KXZ45714.1"/>
    </source>
</evidence>
<dbReference type="GO" id="GO:0003682">
    <property type="term" value="F:chromatin binding"/>
    <property type="evidence" value="ECO:0007669"/>
    <property type="project" value="TreeGrafter"/>
</dbReference>
<keyword evidence="3" id="KW-0539">Nucleus</keyword>
<feature type="compositionally biased region" description="Low complexity" evidence="4">
    <location>
        <begin position="893"/>
        <end position="907"/>
    </location>
</feature>
<feature type="region of interest" description="Disordered" evidence="4">
    <location>
        <begin position="825"/>
        <end position="933"/>
    </location>
</feature>
<protein>
    <recommendedName>
        <fullName evidence="9">Rad21/Rec8-like protein N-terminal domain-containing protein</fullName>
    </recommendedName>
</protein>